<dbReference type="InterPro" id="IPR050109">
    <property type="entry name" value="HTH-type_TetR-like_transc_reg"/>
</dbReference>
<dbReference type="Proteomes" id="UP000285310">
    <property type="component" value="Unassembled WGS sequence"/>
</dbReference>
<dbReference type="PANTHER" id="PTHR30055">
    <property type="entry name" value="HTH-TYPE TRANSCRIPTIONAL REGULATOR RUTR"/>
    <property type="match status" value="1"/>
</dbReference>
<evidence type="ECO:0000256" key="1">
    <source>
        <dbReference type="ARBA" id="ARBA00023015"/>
    </source>
</evidence>
<dbReference type="SUPFAM" id="SSF46689">
    <property type="entry name" value="Homeodomain-like"/>
    <property type="match status" value="1"/>
</dbReference>
<feature type="domain" description="HTH tetR-type" evidence="4">
    <location>
        <begin position="3"/>
        <end position="27"/>
    </location>
</feature>
<comment type="caution">
    <text evidence="5">The sequence shown here is derived from an EMBL/GenBank/DDBJ whole genome shotgun (WGS) entry which is preliminary data.</text>
</comment>
<keyword evidence="6" id="KW-1185">Reference proteome</keyword>
<dbReference type="PANTHER" id="PTHR30055:SF234">
    <property type="entry name" value="HTH-TYPE TRANSCRIPTIONAL REGULATOR BETI"/>
    <property type="match status" value="1"/>
</dbReference>
<organism evidence="5 6">
    <name type="scientific">Salinisphaera japonica YTM-1</name>
    <dbReference type="NCBI Taxonomy" id="1209778"/>
    <lineage>
        <taxon>Bacteria</taxon>
        <taxon>Pseudomonadati</taxon>
        <taxon>Pseudomonadota</taxon>
        <taxon>Gammaproteobacteria</taxon>
        <taxon>Salinisphaerales</taxon>
        <taxon>Salinisphaeraceae</taxon>
        <taxon>Salinisphaera</taxon>
    </lineage>
</organism>
<evidence type="ECO:0000256" key="3">
    <source>
        <dbReference type="ARBA" id="ARBA00023163"/>
    </source>
</evidence>
<reference evidence="5 6" key="1">
    <citation type="submission" date="2013-10" db="EMBL/GenBank/DDBJ databases">
        <title>Salinisphaera japonica YTM-1 Genome Sequencing.</title>
        <authorList>
            <person name="Lai Q."/>
            <person name="Li C."/>
            <person name="Shao Z."/>
        </authorList>
    </citation>
    <scope>NUCLEOTIDE SEQUENCE [LARGE SCALE GENOMIC DNA]</scope>
    <source>
        <strain evidence="5 6">YTM-1</strain>
    </source>
</reference>
<dbReference type="Pfam" id="PF00440">
    <property type="entry name" value="TetR_N"/>
    <property type="match status" value="1"/>
</dbReference>
<evidence type="ECO:0000313" key="6">
    <source>
        <dbReference type="Proteomes" id="UP000285310"/>
    </source>
</evidence>
<dbReference type="GO" id="GO:0003700">
    <property type="term" value="F:DNA-binding transcription factor activity"/>
    <property type="evidence" value="ECO:0007669"/>
    <property type="project" value="TreeGrafter"/>
</dbReference>
<dbReference type="GO" id="GO:0000976">
    <property type="term" value="F:transcription cis-regulatory region binding"/>
    <property type="evidence" value="ECO:0007669"/>
    <property type="project" value="TreeGrafter"/>
</dbReference>
<protein>
    <recommendedName>
        <fullName evidence="4">HTH tetR-type domain-containing protein</fullName>
    </recommendedName>
</protein>
<keyword evidence="2" id="KW-0238">DNA-binding</keyword>
<evidence type="ECO:0000259" key="4">
    <source>
        <dbReference type="Pfam" id="PF00440"/>
    </source>
</evidence>
<keyword evidence="1" id="KW-0805">Transcription regulation</keyword>
<name>A0A423PVL9_9GAMM</name>
<dbReference type="Gene3D" id="1.10.357.10">
    <property type="entry name" value="Tetracycline Repressor, domain 2"/>
    <property type="match status" value="1"/>
</dbReference>
<keyword evidence="3" id="KW-0804">Transcription</keyword>
<dbReference type="EMBL" id="AYKG01000014">
    <property type="protein sequence ID" value="ROO29601.1"/>
    <property type="molecule type" value="Genomic_DNA"/>
</dbReference>
<dbReference type="InterPro" id="IPR001647">
    <property type="entry name" value="HTH_TetR"/>
</dbReference>
<sequence length="184" mass="19920">MTHLARECGLTKPGLYWHYESKQALYADCMRDMVGLFETHVFAAALMEDAPARQILAAFEGLENPLADPCVAHGVAGFWLRPATAPVDEAMTVQRDFEAMARGATAQILQAAVDDGALVLPLSAERVADAFIAQVEAIVLPLGERSPADHHALVGLFAHMFFTSYARDSTLVDGLARKLKTGHT</sequence>
<proteinExistence type="predicted"/>
<evidence type="ECO:0000313" key="5">
    <source>
        <dbReference type="EMBL" id="ROO29601.1"/>
    </source>
</evidence>
<accession>A0A423PVL9</accession>
<dbReference type="InterPro" id="IPR009057">
    <property type="entry name" value="Homeodomain-like_sf"/>
</dbReference>
<dbReference type="AlphaFoldDB" id="A0A423PVL9"/>
<evidence type="ECO:0000256" key="2">
    <source>
        <dbReference type="ARBA" id="ARBA00023125"/>
    </source>
</evidence>
<dbReference type="InParanoid" id="A0A423PVL9"/>
<gene>
    <name evidence="5" type="ORF">SAJA_06175</name>
</gene>